<evidence type="ECO:0000313" key="3">
    <source>
        <dbReference type="EMBL" id="KAL0097768.1"/>
    </source>
</evidence>
<feature type="region of interest" description="Disordered" evidence="1">
    <location>
        <begin position="1"/>
        <end position="55"/>
    </location>
</feature>
<feature type="transmembrane region" description="Helical" evidence="2">
    <location>
        <begin position="131"/>
        <end position="152"/>
    </location>
</feature>
<reference evidence="3 4" key="1">
    <citation type="submission" date="2024-04" db="EMBL/GenBank/DDBJ databases">
        <title>Symmetric and asymmetric DNA N6-adenine methylation regulates different biological responses in Mucorales.</title>
        <authorList>
            <consortium name="Lawrence Berkeley National Laboratory"/>
            <person name="Lax C."/>
            <person name="Mondo S.J."/>
            <person name="Osorio-Concepcion M."/>
            <person name="Muszewska A."/>
            <person name="Corrochano-Luque M."/>
            <person name="Gutierrez G."/>
            <person name="Riley R."/>
            <person name="Lipzen A."/>
            <person name="Guo J."/>
            <person name="Hundley H."/>
            <person name="Amirebrahimi M."/>
            <person name="Ng V."/>
            <person name="Lorenzo-Gutierrez D."/>
            <person name="Binder U."/>
            <person name="Yang J."/>
            <person name="Song Y."/>
            <person name="Canovas D."/>
            <person name="Navarro E."/>
            <person name="Freitag M."/>
            <person name="Gabaldon T."/>
            <person name="Grigoriev I.V."/>
            <person name="Corrochano L.M."/>
            <person name="Nicolas F.E."/>
            <person name="Garre V."/>
        </authorList>
    </citation>
    <scope>NUCLEOTIDE SEQUENCE [LARGE SCALE GENOMIC DNA]</scope>
    <source>
        <strain evidence="3 4">L51</strain>
    </source>
</reference>
<keyword evidence="2" id="KW-0812">Transmembrane</keyword>
<proteinExistence type="predicted"/>
<evidence type="ECO:0008006" key="5">
    <source>
        <dbReference type="Google" id="ProtNLM"/>
    </source>
</evidence>
<sequence length="166" mass="17952">MHENSTDNLHNPVSAAINDHTSSPSSMHSLELSQQTQNSLPVETTKKSIPKSSSLARLSAVAQKRVSLRPPVNNDPRLYSKGKKRWILACLALGSSLNGLCSTIYVCNLQLANWPTGQLTHITKDLHTNSVGMSLTTSLFILFGGIGVSVLANYSIIPFPISCFCT</sequence>
<feature type="transmembrane region" description="Helical" evidence="2">
    <location>
        <begin position="86"/>
        <end position="111"/>
    </location>
</feature>
<keyword evidence="2" id="KW-0472">Membrane</keyword>
<dbReference type="Proteomes" id="UP001448207">
    <property type="component" value="Unassembled WGS sequence"/>
</dbReference>
<organism evidence="3 4">
    <name type="scientific">Phycomyces blakesleeanus</name>
    <dbReference type="NCBI Taxonomy" id="4837"/>
    <lineage>
        <taxon>Eukaryota</taxon>
        <taxon>Fungi</taxon>
        <taxon>Fungi incertae sedis</taxon>
        <taxon>Mucoromycota</taxon>
        <taxon>Mucoromycotina</taxon>
        <taxon>Mucoromycetes</taxon>
        <taxon>Mucorales</taxon>
        <taxon>Phycomycetaceae</taxon>
        <taxon>Phycomyces</taxon>
    </lineage>
</organism>
<comment type="caution">
    <text evidence="3">The sequence shown here is derived from an EMBL/GenBank/DDBJ whole genome shotgun (WGS) entry which is preliminary data.</text>
</comment>
<keyword evidence="2" id="KW-1133">Transmembrane helix</keyword>
<protein>
    <recommendedName>
        <fullName evidence="5">Major facilitator superfamily (MFS) profile domain-containing protein</fullName>
    </recommendedName>
</protein>
<evidence type="ECO:0000256" key="2">
    <source>
        <dbReference type="SAM" id="Phobius"/>
    </source>
</evidence>
<evidence type="ECO:0000256" key="1">
    <source>
        <dbReference type="SAM" id="MobiDB-lite"/>
    </source>
</evidence>
<dbReference type="EMBL" id="JBCLYO010000001">
    <property type="protein sequence ID" value="KAL0097768.1"/>
    <property type="molecule type" value="Genomic_DNA"/>
</dbReference>
<gene>
    <name evidence="3" type="ORF">J3Q64DRAFT_1715106</name>
</gene>
<evidence type="ECO:0000313" key="4">
    <source>
        <dbReference type="Proteomes" id="UP001448207"/>
    </source>
</evidence>
<accession>A0ABR3BFX8</accession>
<name>A0ABR3BFX8_PHYBL</name>
<feature type="compositionally biased region" description="Polar residues" evidence="1">
    <location>
        <begin position="1"/>
        <end position="11"/>
    </location>
</feature>
<keyword evidence="4" id="KW-1185">Reference proteome</keyword>
<feature type="compositionally biased region" description="Low complexity" evidence="1">
    <location>
        <begin position="22"/>
        <end position="33"/>
    </location>
</feature>